<organism evidence="3">
    <name type="scientific">marine sediment metagenome</name>
    <dbReference type="NCBI Taxonomy" id="412755"/>
    <lineage>
        <taxon>unclassified sequences</taxon>
        <taxon>metagenomes</taxon>
        <taxon>ecological metagenomes</taxon>
    </lineage>
</organism>
<evidence type="ECO:0000256" key="1">
    <source>
        <dbReference type="SAM" id="Coils"/>
    </source>
</evidence>
<evidence type="ECO:0000313" key="3">
    <source>
        <dbReference type="EMBL" id="KKN49787.1"/>
    </source>
</evidence>
<dbReference type="SUPFAM" id="SSF46785">
    <property type="entry name" value="Winged helix' DNA-binding domain"/>
    <property type="match status" value="1"/>
</dbReference>
<comment type="caution">
    <text evidence="3">The sequence shown here is derived from an EMBL/GenBank/DDBJ whole genome shotgun (WGS) entry which is preliminary data.</text>
</comment>
<gene>
    <name evidence="3" type="ORF">LCGC14_0639330</name>
</gene>
<accession>A0A0F9RJ26</accession>
<sequence>MTSKKDYELNHREFVVLGLISEFPSHAYSLNQRIDKRGMRHWTSIGKSSIYSDLNNLEKIELAESYVEEVNNRIRKVYKITDLGSKVLRDKVYKVISKFNGRRDPNYDVALSLYPVLSKEEQVRAFKNSLEIINNDIETLKQQNEISKQKSLKQWGGYPLNIKALFIRPIKVMETHIEFIEWMLKEIMEETTPWEE</sequence>
<protein>
    <recommendedName>
        <fullName evidence="2">Transcription regulator PadR N-terminal domain-containing protein</fullName>
    </recommendedName>
</protein>
<dbReference type="EMBL" id="LAZR01001151">
    <property type="protein sequence ID" value="KKN49787.1"/>
    <property type="molecule type" value="Genomic_DNA"/>
</dbReference>
<keyword evidence="1" id="KW-0175">Coiled coil</keyword>
<proteinExistence type="predicted"/>
<dbReference type="InterPro" id="IPR036390">
    <property type="entry name" value="WH_DNA-bd_sf"/>
</dbReference>
<feature type="domain" description="Transcription regulator PadR N-terminal" evidence="2">
    <location>
        <begin position="16"/>
        <end position="89"/>
    </location>
</feature>
<name>A0A0F9RJ26_9ZZZZ</name>
<dbReference type="InterPro" id="IPR036388">
    <property type="entry name" value="WH-like_DNA-bd_sf"/>
</dbReference>
<dbReference type="AlphaFoldDB" id="A0A0F9RJ26"/>
<dbReference type="Gene3D" id="1.10.10.10">
    <property type="entry name" value="Winged helix-like DNA-binding domain superfamily/Winged helix DNA-binding domain"/>
    <property type="match status" value="1"/>
</dbReference>
<feature type="coiled-coil region" evidence="1">
    <location>
        <begin position="123"/>
        <end position="150"/>
    </location>
</feature>
<dbReference type="PANTHER" id="PTHR43252">
    <property type="entry name" value="TRANSCRIPTIONAL REGULATOR YQJI"/>
    <property type="match status" value="1"/>
</dbReference>
<evidence type="ECO:0000259" key="2">
    <source>
        <dbReference type="Pfam" id="PF03551"/>
    </source>
</evidence>
<dbReference type="Pfam" id="PF03551">
    <property type="entry name" value="PadR"/>
    <property type="match status" value="1"/>
</dbReference>
<reference evidence="3" key="1">
    <citation type="journal article" date="2015" name="Nature">
        <title>Complex archaea that bridge the gap between prokaryotes and eukaryotes.</title>
        <authorList>
            <person name="Spang A."/>
            <person name="Saw J.H."/>
            <person name="Jorgensen S.L."/>
            <person name="Zaremba-Niedzwiedzka K."/>
            <person name="Martijn J."/>
            <person name="Lind A.E."/>
            <person name="van Eijk R."/>
            <person name="Schleper C."/>
            <person name="Guy L."/>
            <person name="Ettema T.J."/>
        </authorList>
    </citation>
    <scope>NUCLEOTIDE SEQUENCE</scope>
</reference>
<dbReference type="InterPro" id="IPR005149">
    <property type="entry name" value="Tscrpt_reg_PadR_N"/>
</dbReference>
<dbReference type="PANTHER" id="PTHR43252:SF7">
    <property type="entry name" value="TRANSCRIPTIONAL REGULATOR YQJI"/>
    <property type="match status" value="1"/>
</dbReference>